<feature type="domain" description="GH84" evidence="3">
    <location>
        <begin position="1"/>
        <end position="253"/>
    </location>
</feature>
<keyword evidence="2" id="KW-0326">Glycosidase</keyword>
<protein>
    <submittedName>
        <fullName evidence="4">Unannotated protein</fullName>
    </submittedName>
</protein>
<dbReference type="Pfam" id="PF07555">
    <property type="entry name" value="NAGidase"/>
    <property type="match status" value="1"/>
</dbReference>
<dbReference type="InterPro" id="IPR011496">
    <property type="entry name" value="O-GlcNAcase_cat"/>
</dbReference>
<proteinExistence type="predicted"/>
<evidence type="ECO:0000259" key="3">
    <source>
        <dbReference type="PROSITE" id="PS52009"/>
    </source>
</evidence>
<dbReference type="EMBL" id="CAEZSL010000043">
    <property type="protein sequence ID" value="CAB4538898.1"/>
    <property type="molecule type" value="Genomic_DNA"/>
</dbReference>
<dbReference type="PANTHER" id="PTHR13170:SF16">
    <property type="entry name" value="PROTEIN O-GLCNACASE"/>
    <property type="match status" value="1"/>
</dbReference>
<dbReference type="PANTHER" id="PTHR13170">
    <property type="entry name" value="O-GLCNACASE"/>
    <property type="match status" value="1"/>
</dbReference>
<dbReference type="SUPFAM" id="SSF51445">
    <property type="entry name" value="(Trans)glycosidases"/>
    <property type="match status" value="1"/>
</dbReference>
<dbReference type="PROSITE" id="PS52009">
    <property type="entry name" value="GH84"/>
    <property type="match status" value="1"/>
</dbReference>
<organism evidence="4">
    <name type="scientific">freshwater metagenome</name>
    <dbReference type="NCBI Taxonomy" id="449393"/>
    <lineage>
        <taxon>unclassified sequences</taxon>
        <taxon>metagenomes</taxon>
        <taxon>ecological metagenomes</taxon>
    </lineage>
</organism>
<dbReference type="GO" id="GO:0015929">
    <property type="term" value="F:hexosaminidase activity"/>
    <property type="evidence" value="ECO:0007669"/>
    <property type="project" value="UniProtKB-ARBA"/>
</dbReference>
<evidence type="ECO:0000256" key="2">
    <source>
        <dbReference type="ARBA" id="ARBA00023295"/>
    </source>
</evidence>
<accession>A0A6J6BL26</accession>
<keyword evidence="1" id="KW-0378">Hydrolase</keyword>
<dbReference type="InterPro" id="IPR051822">
    <property type="entry name" value="Glycosyl_Hydrolase_84"/>
</dbReference>
<sequence length="403" mass="45062">MIAGIIEGFYGPPWTHQERLRNIDLLAEYGGNTYVWAAKLEPRHRQLWAEPFTELELAEFAELSIRQKTVQVLIGLTPGADATTEQVIDKLQPAINHGCHGVVLSFDDLPALDAATKHQELANALIEKLKTHVWLVPTHYAGITSSPYLEQLIEGLHQDVLVMWTGVHVVNDSIDAHEARQRTQACCGRKPLLWDNTPVNDAMMSEALHLGPYAGREAALRSEISGLLINPMEFATASQPTLVSALAWVNDGEPYSAWLNFVDQHGWTEFARCTAFPDDPHWPGARPTDDWWQAVVDIHPLGLEAGCEPWIDAAKQGAQLVLDARRLLDPALPRSQSTVLKKITLAMRWRSWQRLPVLLYGGSPRLRPVIINDERGEFVYRPGSVISTTCLVDDEVMRCLNTD</sequence>
<dbReference type="GO" id="GO:1901135">
    <property type="term" value="P:carbohydrate derivative metabolic process"/>
    <property type="evidence" value="ECO:0007669"/>
    <property type="project" value="UniProtKB-ARBA"/>
</dbReference>
<name>A0A6J6BL26_9ZZZZ</name>
<evidence type="ECO:0000256" key="1">
    <source>
        <dbReference type="ARBA" id="ARBA00022801"/>
    </source>
</evidence>
<reference evidence="4" key="1">
    <citation type="submission" date="2020-05" db="EMBL/GenBank/DDBJ databases">
        <authorList>
            <person name="Chiriac C."/>
            <person name="Salcher M."/>
            <person name="Ghai R."/>
            <person name="Kavagutti S V."/>
        </authorList>
    </citation>
    <scope>NUCLEOTIDE SEQUENCE</scope>
</reference>
<evidence type="ECO:0000313" key="4">
    <source>
        <dbReference type="EMBL" id="CAB4538898.1"/>
    </source>
</evidence>
<dbReference type="Gene3D" id="3.20.20.80">
    <property type="entry name" value="Glycosidases"/>
    <property type="match status" value="1"/>
</dbReference>
<gene>
    <name evidence="4" type="ORF">UFOPK1421_00528</name>
</gene>
<dbReference type="InterPro" id="IPR017853">
    <property type="entry name" value="GH"/>
</dbReference>
<dbReference type="AlphaFoldDB" id="A0A6J6BL26"/>